<dbReference type="Pfam" id="PF04909">
    <property type="entry name" value="Amidohydro_2"/>
    <property type="match status" value="1"/>
</dbReference>
<dbReference type="InterPro" id="IPR006680">
    <property type="entry name" value="Amidohydro-rel"/>
</dbReference>
<dbReference type="GO" id="GO:0019748">
    <property type="term" value="P:secondary metabolic process"/>
    <property type="evidence" value="ECO:0007669"/>
    <property type="project" value="TreeGrafter"/>
</dbReference>
<dbReference type="InterPro" id="IPR032465">
    <property type="entry name" value="ACMSD"/>
</dbReference>
<protein>
    <recommendedName>
        <fullName evidence="2">Amidohydrolase-related domain-containing protein</fullName>
    </recommendedName>
</protein>
<feature type="domain" description="Amidohydrolase-related" evidence="2">
    <location>
        <begin position="2"/>
        <end position="281"/>
    </location>
</feature>
<sequence>MIDIHLHPLFINELDKTIDEWRRIKTVFLTESQILSPPMQPIRAVLSKLDAANIQKAVLLPIDCRRSRGVSILGNQDIQKICLLSNRFVGFASIDPLDSHGLDYLEDAHAIGLRGLKLDPGLQLFAVKDIIQHPMWKFIEKWRWPVMLHVGYSFVPHVSMYSCTVKDVEMLVDTNPKINFIAAHWGYPNSLELCLTAIKYPNLFIDTSAFYFDSPTKFHRDLFEKIIPLSVVEKSLRHQICFGSNAPKVYIQDMKLAIEELPLSDKTKLAIFQSNTEKLLNQR</sequence>
<dbReference type="PANTHER" id="PTHR21240:SF28">
    <property type="entry name" value="ISO-OROTATE DECARBOXYLASE (EUROFUNG)"/>
    <property type="match status" value="1"/>
</dbReference>
<keyword evidence="1" id="KW-0456">Lyase</keyword>
<dbReference type="GO" id="GO:0016787">
    <property type="term" value="F:hydrolase activity"/>
    <property type="evidence" value="ECO:0007669"/>
    <property type="project" value="InterPro"/>
</dbReference>
<evidence type="ECO:0000313" key="3">
    <source>
        <dbReference type="EMBL" id="QPM68420.1"/>
    </source>
</evidence>
<dbReference type="RefSeq" id="WP_218110927.1">
    <property type="nucleotide sequence ID" value="NZ_CP065383.1"/>
</dbReference>
<organism evidence="3 4">
    <name type="scientific">Atribacter laminatus</name>
    <dbReference type="NCBI Taxonomy" id="2847778"/>
    <lineage>
        <taxon>Bacteria</taxon>
        <taxon>Pseudomonadati</taxon>
        <taxon>Atribacterota</taxon>
        <taxon>Atribacteria</taxon>
        <taxon>Atribacterales</taxon>
        <taxon>Atribacteraceae</taxon>
        <taxon>Atribacter</taxon>
    </lineage>
</organism>
<dbReference type="KEGG" id="alam:RT761_01640"/>
<gene>
    <name evidence="3" type="ORF">RT761_01640</name>
</gene>
<dbReference type="AlphaFoldDB" id="A0A7T1AM34"/>
<name>A0A7T1AM34_ATRLM</name>
<keyword evidence="4" id="KW-1185">Reference proteome</keyword>
<dbReference type="PANTHER" id="PTHR21240">
    <property type="entry name" value="2-AMINO-3-CARBOXYLMUCONATE-6-SEMIALDEHYDE DECARBOXYLASE"/>
    <property type="match status" value="1"/>
</dbReference>
<proteinExistence type="predicted"/>
<evidence type="ECO:0000313" key="4">
    <source>
        <dbReference type="Proteomes" id="UP000594463"/>
    </source>
</evidence>
<accession>A0A7T1AM34</accession>
<evidence type="ECO:0000259" key="2">
    <source>
        <dbReference type="Pfam" id="PF04909"/>
    </source>
</evidence>
<dbReference type="Proteomes" id="UP000594463">
    <property type="component" value="Chromosome"/>
</dbReference>
<evidence type="ECO:0000256" key="1">
    <source>
        <dbReference type="ARBA" id="ARBA00023239"/>
    </source>
</evidence>
<dbReference type="InterPro" id="IPR032466">
    <property type="entry name" value="Metal_Hydrolase"/>
</dbReference>
<reference evidence="3 4" key="1">
    <citation type="journal article" date="2021" name="Nat. Commun.">
        <title>Isolation of a member of the candidate phylum Atribacteria reveals a unique cell membrane structure.</title>
        <authorList>
            <person name="Taiki K."/>
            <person name="Nobu M.K."/>
            <person name="Kusada H."/>
            <person name="Meng X.-Y."/>
            <person name="Hosoki N."/>
            <person name="Uematsu K."/>
            <person name="Yoshioka H."/>
            <person name="Kamagata Y."/>
            <person name="Tamaki H."/>
        </authorList>
    </citation>
    <scope>NUCLEOTIDE SEQUENCE [LARGE SCALE GENOMIC DNA]</scope>
    <source>
        <strain evidence="3 4">RT761</strain>
    </source>
</reference>
<dbReference type="GO" id="GO:0016831">
    <property type="term" value="F:carboxy-lyase activity"/>
    <property type="evidence" value="ECO:0007669"/>
    <property type="project" value="InterPro"/>
</dbReference>
<dbReference type="GO" id="GO:0005737">
    <property type="term" value="C:cytoplasm"/>
    <property type="evidence" value="ECO:0007669"/>
    <property type="project" value="TreeGrafter"/>
</dbReference>
<dbReference type="EMBL" id="CP065383">
    <property type="protein sequence ID" value="QPM68420.1"/>
    <property type="molecule type" value="Genomic_DNA"/>
</dbReference>
<dbReference type="Gene3D" id="3.20.20.140">
    <property type="entry name" value="Metal-dependent hydrolases"/>
    <property type="match status" value="1"/>
</dbReference>
<dbReference type="SUPFAM" id="SSF51556">
    <property type="entry name" value="Metallo-dependent hydrolases"/>
    <property type="match status" value="1"/>
</dbReference>